<dbReference type="PANTHER" id="PTHR37307:SF1">
    <property type="entry name" value="CELL DIVISION PROTEIN WHIA-RELATED"/>
    <property type="match status" value="1"/>
</dbReference>
<gene>
    <name evidence="2" type="ORF">MAQA_10116</name>
</gene>
<evidence type="ECO:0000313" key="3">
    <source>
        <dbReference type="Proteomes" id="UP000019246"/>
    </source>
</evidence>
<dbReference type="Gene3D" id="3.10.28.10">
    <property type="entry name" value="Homing endonucleases"/>
    <property type="match status" value="1"/>
</dbReference>
<name>W7B5M1_9LIST</name>
<feature type="domain" description="Sporulation transcription regulator WhiA N-terminal" evidence="1">
    <location>
        <begin position="18"/>
        <end position="80"/>
    </location>
</feature>
<reference evidence="2 3" key="1">
    <citation type="journal article" date="2014" name="Int. J. Syst. Evol. Microbiol.">
        <title>Listeria floridensis sp. nov., Listeria aquatica sp. nov., Listeria cornellensis sp. nov., Listeria riparia sp. nov. and Listeria grandensis sp. nov., from agricultural and natural environments.</title>
        <authorList>
            <person name="den Bakker H.C."/>
            <person name="Warchocki S."/>
            <person name="Wright E.M."/>
            <person name="Allred A.F."/>
            <person name="Ahlstrom C."/>
            <person name="Manuel C.S."/>
            <person name="Stasiewicz M.J."/>
            <person name="Burrell A."/>
            <person name="Roof S."/>
            <person name="Strawn L."/>
            <person name="Fortes E.D."/>
            <person name="Nightingale K.K."/>
            <person name="Kephart D."/>
            <person name="Wiedmann M."/>
        </authorList>
    </citation>
    <scope>NUCLEOTIDE SEQUENCE [LARGE SCALE GENOMIC DNA]</scope>
    <source>
        <strain evidence="2 3">FSL S10-1188</strain>
    </source>
</reference>
<dbReference type="AlphaFoldDB" id="W7B5M1"/>
<dbReference type="STRING" id="1265818.MAQA_10116"/>
<dbReference type="GO" id="GO:0043937">
    <property type="term" value="P:regulation of sporulation"/>
    <property type="evidence" value="ECO:0007669"/>
    <property type="project" value="InterPro"/>
</dbReference>
<proteinExistence type="predicted"/>
<dbReference type="InterPro" id="IPR018478">
    <property type="entry name" value="Sporu_reg_WhiA_N_dom"/>
</dbReference>
<keyword evidence="3" id="KW-1185">Reference proteome</keyword>
<dbReference type="Pfam" id="PF10298">
    <property type="entry name" value="WhiA_N"/>
    <property type="match status" value="1"/>
</dbReference>
<dbReference type="PATRIC" id="fig|1265818.5.peg.2037"/>
<dbReference type="InterPro" id="IPR027434">
    <property type="entry name" value="Homing_endonucl"/>
</dbReference>
<sequence>MLQKQKKELTHFEVTDDEAKPELAAFIRMNGAVSISNGALVADVQTENAATARRMYQLLKRLYDIPIELLVRRKMKLKKK</sequence>
<dbReference type="NCBIfam" id="TIGR00647">
    <property type="entry name" value="DNA_bind_WhiA"/>
    <property type="match status" value="1"/>
</dbReference>
<dbReference type="PANTHER" id="PTHR37307">
    <property type="entry name" value="CELL DIVISION PROTEIN WHIA-RELATED"/>
    <property type="match status" value="1"/>
</dbReference>
<dbReference type="InterPro" id="IPR003802">
    <property type="entry name" value="Sporulation_regulator_WhiA"/>
</dbReference>
<accession>W7B5M1</accession>
<comment type="caution">
    <text evidence="2">The sequence shown here is derived from an EMBL/GenBank/DDBJ whole genome shotgun (WGS) entry which is preliminary data.</text>
</comment>
<dbReference type="EMBL" id="AOCG01000011">
    <property type="protein sequence ID" value="EUJ18111.1"/>
    <property type="molecule type" value="Genomic_DNA"/>
</dbReference>
<evidence type="ECO:0000313" key="2">
    <source>
        <dbReference type="EMBL" id="EUJ18111.1"/>
    </source>
</evidence>
<dbReference type="Proteomes" id="UP000019246">
    <property type="component" value="Unassembled WGS sequence"/>
</dbReference>
<protein>
    <recommendedName>
        <fullName evidence="1">Sporulation transcription regulator WhiA N-terminal domain-containing protein</fullName>
    </recommendedName>
</protein>
<evidence type="ECO:0000259" key="1">
    <source>
        <dbReference type="Pfam" id="PF10298"/>
    </source>
</evidence>
<organism evidence="2 3">
    <name type="scientific">Listeria aquatica FSL S10-1188</name>
    <dbReference type="NCBI Taxonomy" id="1265818"/>
    <lineage>
        <taxon>Bacteria</taxon>
        <taxon>Bacillati</taxon>
        <taxon>Bacillota</taxon>
        <taxon>Bacilli</taxon>
        <taxon>Bacillales</taxon>
        <taxon>Listeriaceae</taxon>
        <taxon>Listeria</taxon>
    </lineage>
</organism>